<dbReference type="InterPro" id="IPR003439">
    <property type="entry name" value="ABC_transporter-like_ATP-bd"/>
</dbReference>
<evidence type="ECO:0000256" key="5">
    <source>
        <dbReference type="ARBA" id="ARBA00022840"/>
    </source>
</evidence>
<keyword evidence="6 9" id="KW-1133">Transmembrane helix</keyword>
<evidence type="ECO:0000313" key="12">
    <source>
        <dbReference type="EMBL" id="PWC18175.1"/>
    </source>
</evidence>
<feature type="transmembrane region" description="Helical" evidence="9">
    <location>
        <begin position="149"/>
        <end position="171"/>
    </location>
</feature>
<evidence type="ECO:0000256" key="3">
    <source>
        <dbReference type="ARBA" id="ARBA00022692"/>
    </source>
</evidence>
<dbReference type="Pfam" id="PF06472">
    <property type="entry name" value="ABC_membrane_2"/>
    <property type="match status" value="1"/>
</dbReference>
<feature type="domain" description="ABC transmembrane type-1" evidence="11">
    <location>
        <begin position="28"/>
        <end position="332"/>
    </location>
</feature>
<dbReference type="PROSITE" id="PS50929">
    <property type="entry name" value="ABC_TM1F"/>
    <property type="match status" value="1"/>
</dbReference>
<dbReference type="GO" id="GO:0005886">
    <property type="term" value="C:plasma membrane"/>
    <property type="evidence" value="ECO:0007669"/>
    <property type="project" value="UniProtKB-SubCell"/>
</dbReference>
<proteinExistence type="predicted"/>
<keyword evidence="5 12" id="KW-0067">ATP-binding</keyword>
<evidence type="ECO:0000256" key="9">
    <source>
        <dbReference type="SAM" id="Phobius"/>
    </source>
</evidence>
<dbReference type="GO" id="GO:0016887">
    <property type="term" value="F:ATP hydrolysis activity"/>
    <property type="evidence" value="ECO:0007669"/>
    <property type="project" value="InterPro"/>
</dbReference>
<gene>
    <name evidence="12" type="ORF">DDT56_04710</name>
</gene>
<sequence>MKQRDESHLRPGIWQILLPYWRSPDNYLALILLAVIIAITLGNAYLHVEVNRITGRFTDALIALDWQQIKPLFVLNFIFGLGVMLLPEIGVIFNHYLALRWRTWLTLRYLRRWTGTPAYYRLERDGMLTNTDQRIADDVSELVGASLNFFLSLVSVVINTVTYTVLLWSVAGTLRFSALGVEWAISGHMVYTAFICAFLQLYISHWLGKSLIGLNMQQQNAEGDFRFLAMQVRENAEQIAFYQGGVREGQRLARRFHLLRENALAIIRRSFKVSLGQGTFSHFVSPLPTLLALPQLLRGEISFGDLTRIQMAYGSLRATLSYFMQAYEAFTRWLALTNRLRDLEQALNKSDRAPSDIRLRESDAPGFDCRRLRLTTPEGRELTTVERWRVLPGERWLIDGPSGVGKSTLLRACAGLWSYGEGEIVRSAAGRFLFLPQKSYIPSGTLKAALCYPHDEADFSDEQCRQALTQSCLPQAIALLSASDRWQQRLSGGEQQRLALARALLHRPDFIFLDEATSALDAETERLVYQALLAGLPGSAIVSVAHRDVLAAFHSHRLHLTSGMVTRQEQDEVERDRSEPLPEGEAHRDDRRPDGIGDICRSE</sequence>
<dbReference type="AlphaFoldDB" id="A0A2U1U929"/>
<dbReference type="SUPFAM" id="SSF52540">
    <property type="entry name" value="P-loop containing nucleoside triphosphate hydrolases"/>
    <property type="match status" value="1"/>
</dbReference>
<comment type="subcellular location">
    <subcellularLocation>
        <location evidence="1">Cell membrane</location>
        <topology evidence="1">Multi-pass membrane protein</topology>
    </subcellularLocation>
</comment>
<dbReference type="CDD" id="cd03223">
    <property type="entry name" value="ABCD_peroxisomal_ALDP"/>
    <property type="match status" value="1"/>
</dbReference>
<dbReference type="Gene3D" id="3.40.50.300">
    <property type="entry name" value="P-loop containing nucleotide triphosphate hydrolases"/>
    <property type="match status" value="1"/>
</dbReference>
<dbReference type="Pfam" id="PF00005">
    <property type="entry name" value="ABC_tran"/>
    <property type="match status" value="1"/>
</dbReference>
<dbReference type="SUPFAM" id="SSF90123">
    <property type="entry name" value="ABC transporter transmembrane region"/>
    <property type="match status" value="1"/>
</dbReference>
<name>A0A2U1U929_9GAMM</name>
<evidence type="ECO:0000259" key="10">
    <source>
        <dbReference type="PROSITE" id="PS50893"/>
    </source>
</evidence>
<dbReference type="GO" id="GO:0140359">
    <property type="term" value="F:ABC-type transporter activity"/>
    <property type="evidence" value="ECO:0007669"/>
    <property type="project" value="InterPro"/>
</dbReference>
<evidence type="ECO:0000256" key="7">
    <source>
        <dbReference type="ARBA" id="ARBA00023136"/>
    </source>
</evidence>
<dbReference type="PANTHER" id="PTHR11384">
    <property type="entry name" value="ATP-BINDING CASSETTE, SUB-FAMILY D MEMBER"/>
    <property type="match status" value="1"/>
</dbReference>
<comment type="caution">
    <text evidence="12">The sequence shown here is derived from an EMBL/GenBank/DDBJ whole genome shotgun (WGS) entry which is preliminary data.</text>
</comment>
<evidence type="ECO:0000256" key="2">
    <source>
        <dbReference type="ARBA" id="ARBA00022448"/>
    </source>
</evidence>
<keyword evidence="7 9" id="KW-0472">Membrane</keyword>
<evidence type="ECO:0000256" key="6">
    <source>
        <dbReference type="ARBA" id="ARBA00022989"/>
    </source>
</evidence>
<keyword evidence="2" id="KW-0813">Transport</keyword>
<dbReference type="InterPro" id="IPR017871">
    <property type="entry name" value="ABC_transporter-like_CS"/>
</dbReference>
<keyword evidence="4" id="KW-0547">Nucleotide-binding</keyword>
<dbReference type="InterPro" id="IPR050835">
    <property type="entry name" value="ABC_transporter_sub-D"/>
</dbReference>
<dbReference type="Proteomes" id="UP000296159">
    <property type="component" value="Unassembled WGS sequence"/>
</dbReference>
<protein>
    <submittedName>
        <fullName evidence="12">ABC transporter ATP-binding protein</fullName>
    </submittedName>
</protein>
<feature type="transmembrane region" description="Helical" evidence="9">
    <location>
        <begin position="27"/>
        <end position="46"/>
    </location>
</feature>
<dbReference type="EMBL" id="QDKH01000005">
    <property type="protein sequence ID" value="PWC18175.1"/>
    <property type="molecule type" value="Genomic_DNA"/>
</dbReference>
<dbReference type="SMART" id="SM00382">
    <property type="entry name" value="AAA"/>
    <property type="match status" value="1"/>
</dbReference>
<dbReference type="InterPro" id="IPR027417">
    <property type="entry name" value="P-loop_NTPase"/>
</dbReference>
<dbReference type="PANTHER" id="PTHR11384:SF59">
    <property type="entry name" value="LYSOSOMAL COBALAMIN TRANSPORTER ABCD4"/>
    <property type="match status" value="1"/>
</dbReference>
<dbReference type="RefSeq" id="WP_136165338.1">
    <property type="nucleotide sequence ID" value="NZ_KZ819073.1"/>
</dbReference>
<dbReference type="InterPro" id="IPR003593">
    <property type="entry name" value="AAA+_ATPase"/>
</dbReference>
<feature type="compositionally biased region" description="Basic and acidic residues" evidence="8">
    <location>
        <begin position="568"/>
        <end position="603"/>
    </location>
</feature>
<evidence type="ECO:0000256" key="8">
    <source>
        <dbReference type="SAM" id="MobiDB-lite"/>
    </source>
</evidence>
<organism evidence="12 13">
    <name type="scientific">Brenneria corticis</name>
    <dbReference type="NCBI Taxonomy" id="2173106"/>
    <lineage>
        <taxon>Bacteria</taxon>
        <taxon>Pseudomonadati</taxon>
        <taxon>Pseudomonadota</taxon>
        <taxon>Gammaproteobacteria</taxon>
        <taxon>Enterobacterales</taxon>
        <taxon>Pectobacteriaceae</taxon>
        <taxon>Brenneria</taxon>
    </lineage>
</organism>
<feature type="domain" description="ABC transporter" evidence="10">
    <location>
        <begin position="359"/>
        <end position="587"/>
    </location>
</feature>
<reference evidence="12 13" key="1">
    <citation type="submission" date="2018-04" db="EMBL/GenBank/DDBJ databases">
        <title>Brenneria corticis sp.nov.</title>
        <authorList>
            <person name="Li Y."/>
        </authorList>
    </citation>
    <scope>NUCLEOTIDE SEQUENCE [LARGE SCALE GENOMIC DNA]</scope>
    <source>
        <strain evidence="12 13">CFCC 11842</strain>
    </source>
</reference>
<evidence type="ECO:0000256" key="1">
    <source>
        <dbReference type="ARBA" id="ARBA00004651"/>
    </source>
</evidence>
<feature type="transmembrane region" description="Helical" evidence="9">
    <location>
        <begin position="72"/>
        <end position="97"/>
    </location>
</feature>
<dbReference type="GO" id="GO:0005524">
    <property type="term" value="F:ATP binding"/>
    <property type="evidence" value="ECO:0007669"/>
    <property type="project" value="UniProtKB-KW"/>
</dbReference>
<keyword evidence="3 9" id="KW-0812">Transmembrane</keyword>
<dbReference type="PROSITE" id="PS50893">
    <property type="entry name" value="ABC_TRANSPORTER_2"/>
    <property type="match status" value="1"/>
</dbReference>
<feature type="transmembrane region" description="Helical" evidence="9">
    <location>
        <begin position="183"/>
        <end position="203"/>
    </location>
</feature>
<dbReference type="PROSITE" id="PS00211">
    <property type="entry name" value="ABC_TRANSPORTER_1"/>
    <property type="match status" value="1"/>
</dbReference>
<dbReference type="Gene3D" id="1.20.1560.10">
    <property type="entry name" value="ABC transporter type 1, transmembrane domain"/>
    <property type="match status" value="1"/>
</dbReference>
<evidence type="ECO:0000259" key="11">
    <source>
        <dbReference type="PROSITE" id="PS50929"/>
    </source>
</evidence>
<dbReference type="InterPro" id="IPR036640">
    <property type="entry name" value="ABC1_TM_sf"/>
</dbReference>
<evidence type="ECO:0000256" key="4">
    <source>
        <dbReference type="ARBA" id="ARBA00022741"/>
    </source>
</evidence>
<keyword evidence="13" id="KW-1185">Reference proteome</keyword>
<dbReference type="InterPro" id="IPR011527">
    <property type="entry name" value="ABC1_TM_dom"/>
</dbReference>
<evidence type="ECO:0000313" key="13">
    <source>
        <dbReference type="Proteomes" id="UP000296159"/>
    </source>
</evidence>
<feature type="region of interest" description="Disordered" evidence="8">
    <location>
        <begin position="563"/>
        <end position="603"/>
    </location>
</feature>
<accession>A0A2U1U929</accession>